<dbReference type="Proteomes" id="UP000662904">
    <property type="component" value="Chromosome"/>
</dbReference>
<reference evidence="3" key="1">
    <citation type="submission" date="2020-07" db="EMBL/GenBank/DDBJ databases">
        <title>Koleobacter methoxysyntrophicus gen. nov., sp. nov., a novel anaerobic bacterium isolated from deep subsurface oil field and proposal of Koleobacterales ord. nov. in the phylum Firmicutes.</title>
        <authorList>
            <person name="Sakamoto S."/>
            <person name="Tamaki H."/>
        </authorList>
    </citation>
    <scope>NUCLEOTIDE SEQUENCE</scope>
    <source>
        <strain evidence="3">NRmbB1</strain>
    </source>
</reference>
<dbReference type="NCBIfam" id="TIGR02871">
    <property type="entry name" value="spore_ylbJ"/>
    <property type="match status" value="1"/>
</dbReference>
<proteinExistence type="predicted"/>
<dbReference type="AlphaFoldDB" id="A0A8A0RN52"/>
<protein>
    <submittedName>
        <fullName evidence="3">Sporulation integral membrane protein YlbJ</fullName>
    </submittedName>
</protein>
<gene>
    <name evidence="3" type="primary">ylbJ</name>
    <name evidence="3" type="ORF">H0A61_02216</name>
</gene>
<feature type="transmembrane region" description="Helical" evidence="1">
    <location>
        <begin position="321"/>
        <end position="343"/>
    </location>
</feature>
<dbReference type="EMBL" id="CP059066">
    <property type="protein sequence ID" value="QSQ09835.1"/>
    <property type="molecule type" value="Genomic_DNA"/>
</dbReference>
<keyword evidence="1" id="KW-1133">Transmembrane helix</keyword>
<keyword evidence="1" id="KW-0812">Transmembrane</keyword>
<keyword evidence="1" id="KW-0472">Membrane</keyword>
<evidence type="ECO:0000256" key="1">
    <source>
        <dbReference type="SAM" id="Phobius"/>
    </source>
</evidence>
<feature type="transmembrane region" description="Helical" evidence="1">
    <location>
        <begin position="147"/>
        <end position="167"/>
    </location>
</feature>
<feature type="transmembrane region" description="Helical" evidence="1">
    <location>
        <begin position="292"/>
        <end position="315"/>
    </location>
</feature>
<feature type="transmembrane region" description="Helical" evidence="1">
    <location>
        <begin position="122"/>
        <end position="141"/>
    </location>
</feature>
<dbReference type="Pfam" id="PF07670">
    <property type="entry name" value="Gate"/>
    <property type="match status" value="1"/>
</dbReference>
<keyword evidence="4" id="KW-1185">Reference proteome</keyword>
<evidence type="ECO:0000313" key="3">
    <source>
        <dbReference type="EMBL" id="QSQ09835.1"/>
    </source>
</evidence>
<dbReference type="KEGG" id="kme:H0A61_02216"/>
<organism evidence="3 4">
    <name type="scientific">Koleobacter methoxysyntrophicus</name>
    <dbReference type="NCBI Taxonomy" id="2751313"/>
    <lineage>
        <taxon>Bacteria</taxon>
        <taxon>Bacillati</taxon>
        <taxon>Bacillota</taxon>
        <taxon>Clostridia</taxon>
        <taxon>Koleobacterales</taxon>
        <taxon>Koleobacteraceae</taxon>
        <taxon>Koleobacter</taxon>
    </lineage>
</organism>
<feature type="transmembrane region" description="Helical" evidence="1">
    <location>
        <begin position="82"/>
        <end position="101"/>
    </location>
</feature>
<dbReference type="InterPro" id="IPR011642">
    <property type="entry name" value="Gate_dom"/>
</dbReference>
<feature type="transmembrane region" description="Helical" evidence="1">
    <location>
        <begin position="38"/>
        <end position="62"/>
    </location>
</feature>
<evidence type="ECO:0000259" key="2">
    <source>
        <dbReference type="Pfam" id="PF07670"/>
    </source>
</evidence>
<dbReference type="RefSeq" id="WP_206707171.1">
    <property type="nucleotide sequence ID" value="NZ_CP059066.1"/>
</dbReference>
<dbReference type="InterPro" id="IPR014226">
    <property type="entry name" value="Spore_IM_YlbJ"/>
</dbReference>
<feature type="transmembrane region" description="Helical" evidence="1">
    <location>
        <begin position="219"/>
        <end position="242"/>
    </location>
</feature>
<feature type="transmembrane region" description="Helical" evidence="1">
    <location>
        <begin position="6"/>
        <end position="26"/>
    </location>
</feature>
<feature type="domain" description="Nucleoside transporter/FeoB GTPase Gate" evidence="2">
    <location>
        <begin position="42"/>
        <end position="137"/>
    </location>
</feature>
<sequence length="411" mass="45764">MNRLNAFVLAFIAIFITISIVAYPEIAFNSALKGLDIWFNIVFPALLPFFIGSQLLMGLGVVHFMGVLLEPLMRPFFNVPGVGSFVMAMGLASGYPIGAMLTGKLRKQNLINKVEAERLMSFTNTADPLFMFGAVAVGMFHNQSLGGIISISHYISCLILGLLLRFYRFKEKSSLSLNSNKSRSIIFRAFNELYKARKKDGRPFGELLGDCIKDSVNTLLLIGGFIILFSVIINILIIIGFVDVLSKPFELIFTLFKLDKSLVPAVISGIFEITLGTKMAGEVIIPYLYQKVMIASAIIAWSGLSVHAQVASMISGTDISMLPYIVSRLIHAFLAALITYILMNPKTQSFNVYLIPVFATKYSINPFLNWLLILKSSFKTFLFIVFSLIIISFIFHLIKNINIITFKVVNK</sequence>
<name>A0A8A0RN52_9FIRM</name>
<feature type="transmembrane region" description="Helical" evidence="1">
    <location>
        <begin position="262"/>
        <end position="280"/>
    </location>
</feature>
<feature type="transmembrane region" description="Helical" evidence="1">
    <location>
        <begin position="350"/>
        <end position="368"/>
    </location>
</feature>
<accession>A0A8A0RN52</accession>
<evidence type="ECO:0000313" key="4">
    <source>
        <dbReference type="Proteomes" id="UP000662904"/>
    </source>
</evidence>
<feature type="transmembrane region" description="Helical" evidence="1">
    <location>
        <begin position="380"/>
        <end position="398"/>
    </location>
</feature>